<comment type="caution">
    <text evidence="4">The sequence shown here is derived from an EMBL/GenBank/DDBJ whole genome shotgun (WGS) entry which is preliminary data.</text>
</comment>
<dbReference type="InterPro" id="IPR016162">
    <property type="entry name" value="Ald_DH_N"/>
</dbReference>
<dbReference type="PANTHER" id="PTHR42862">
    <property type="entry name" value="DELTA-1-PYRROLINE-5-CARBOXYLATE DEHYDROGENASE 1, ISOFORM A-RELATED"/>
    <property type="match status" value="1"/>
</dbReference>
<dbReference type="GO" id="GO:0010133">
    <property type="term" value="P:L-proline catabolic process to L-glutamate"/>
    <property type="evidence" value="ECO:0007669"/>
    <property type="project" value="TreeGrafter"/>
</dbReference>
<dbReference type="Gene3D" id="3.40.605.10">
    <property type="entry name" value="Aldehyde Dehydrogenase, Chain A, domain 1"/>
    <property type="match status" value="1"/>
</dbReference>
<organism evidence="4 5">
    <name type="scientific">Streptomyces coryli</name>
    <dbReference type="NCBI Taxonomy" id="1128680"/>
    <lineage>
        <taxon>Bacteria</taxon>
        <taxon>Bacillati</taxon>
        <taxon>Actinomycetota</taxon>
        <taxon>Actinomycetes</taxon>
        <taxon>Kitasatosporales</taxon>
        <taxon>Streptomycetaceae</taxon>
        <taxon>Streptomyces</taxon>
    </lineage>
</organism>
<accession>A0A6G4U026</accession>
<evidence type="ECO:0000256" key="1">
    <source>
        <dbReference type="ARBA" id="ARBA00023002"/>
    </source>
</evidence>
<keyword evidence="1" id="KW-0560">Oxidoreductase</keyword>
<dbReference type="Pfam" id="PF00171">
    <property type="entry name" value="Aldedh"/>
    <property type="match status" value="1"/>
</dbReference>
<reference evidence="4 5" key="1">
    <citation type="submission" date="2020-02" db="EMBL/GenBank/DDBJ databases">
        <title>Whole-genome analyses of novel actinobacteria.</title>
        <authorList>
            <person name="Sahin N."/>
        </authorList>
    </citation>
    <scope>NUCLEOTIDE SEQUENCE [LARGE SCALE GENOMIC DNA]</scope>
    <source>
        <strain evidence="4 5">A7024</strain>
    </source>
</reference>
<dbReference type="InterPro" id="IPR015590">
    <property type="entry name" value="Aldehyde_DH_dom"/>
</dbReference>
<evidence type="ECO:0000313" key="4">
    <source>
        <dbReference type="EMBL" id="NGN65433.1"/>
    </source>
</evidence>
<keyword evidence="5" id="KW-1185">Reference proteome</keyword>
<dbReference type="SUPFAM" id="SSF53720">
    <property type="entry name" value="ALDH-like"/>
    <property type="match status" value="1"/>
</dbReference>
<dbReference type="InterPro" id="IPR050485">
    <property type="entry name" value="Proline_metab_enzyme"/>
</dbReference>
<dbReference type="InterPro" id="IPR016161">
    <property type="entry name" value="Ald_DH/histidinol_DH"/>
</dbReference>
<dbReference type="InterPro" id="IPR011975">
    <property type="entry name" value="PaaN_2"/>
</dbReference>
<dbReference type="GO" id="GO:0009898">
    <property type="term" value="C:cytoplasmic side of plasma membrane"/>
    <property type="evidence" value="ECO:0007669"/>
    <property type="project" value="TreeGrafter"/>
</dbReference>
<name>A0A6G4U026_9ACTN</name>
<sequence>MTAALKPDMLQTRHRATLDRALEAIRTREFWSPHPEHPKAYGETAGADGKAAFEALLGGRFELDQPGTDGYTGPTETSPYGIELGVDYPHADPDVLLPAMRAAMPAWRDAGPETRALVCLEVLSRISARTHEFAHAVMHTSGQAFMMALQAGGPHAQDRGLEAVAYAYAEQTRVPGQASWSKPQGKRDPLELSKSFTAVPRGIGLVVGCNTFPTWNGYPGLFASLATGNAVLVKPHPRAVLPLAMTVKAAREVLTEAGFDPNLIALAAERPGEGLAKTLATRPEVRIIDYTGSTAFGDWLEANARQAQVYTEKAGVNTVVIDSTDDYAGMLGNLAFSLSLYSGQMCTTPQNLLISREGIATDAGHKAYDDVVSDLAAAVGKLLGDDARAAALLGALVNPGVKERLEAAPGLGEVALASRAVAHPEFSGATVRTPVIVKLDGAKPDAEAAYMSECFGPVAFAVAVDSTADAVELLRRTIREKGAMTVGGYTTSPEVEQQIETACLEEPAQLSLNLTGGVYVNQTAAFSDFHGSGGNPAANAALCDPAFVANRFRTVEVRRQA</sequence>
<evidence type="ECO:0000259" key="3">
    <source>
        <dbReference type="Pfam" id="PF00171"/>
    </source>
</evidence>
<protein>
    <submittedName>
        <fullName evidence="4">Phenylacetic acid degradation protein PaaN</fullName>
    </submittedName>
</protein>
<dbReference type="GO" id="GO:0003842">
    <property type="term" value="F:L-glutamate gamma-semialdehyde dehydrogenase activity"/>
    <property type="evidence" value="ECO:0007669"/>
    <property type="project" value="TreeGrafter"/>
</dbReference>
<gene>
    <name evidence="4" type="primary">paaN</name>
    <name evidence="4" type="ORF">G5C51_16200</name>
</gene>
<dbReference type="PANTHER" id="PTHR42862:SF1">
    <property type="entry name" value="DELTA-1-PYRROLINE-5-CARBOXYLATE DEHYDROGENASE 2, ISOFORM A-RELATED"/>
    <property type="match status" value="1"/>
</dbReference>
<keyword evidence="2" id="KW-0520">NAD</keyword>
<evidence type="ECO:0000256" key="2">
    <source>
        <dbReference type="ARBA" id="ARBA00023027"/>
    </source>
</evidence>
<feature type="domain" description="Aldehyde dehydrogenase" evidence="3">
    <location>
        <begin position="94"/>
        <end position="473"/>
    </location>
</feature>
<dbReference type="Proteomes" id="UP000481583">
    <property type="component" value="Unassembled WGS sequence"/>
</dbReference>
<proteinExistence type="predicted"/>
<dbReference type="EMBL" id="JAAKZV010000062">
    <property type="protein sequence ID" value="NGN65433.1"/>
    <property type="molecule type" value="Genomic_DNA"/>
</dbReference>
<dbReference type="InterPro" id="IPR016163">
    <property type="entry name" value="Ald_DH_C"/>
</dbReference>
<dbReference type="FunFam" id="3.40.605.10:FF:000031">
    <property type="entry name" value="Phenylacetic acid degradation protein PaaN"/>
    <property type="match status" value="1"/>
</dbReference>
<evidence type="ECO:0000313" key="5">
    <source>
        <dbReference type="Proteomes" id="UP000481583"/>
    </source>
</evidence>
<dbReference type="AlphaFoldDB" id="A0A6G4U026"/>
<dbReference type="Gene3D" id="3.40.309.10">
    <property type="entry name" value="Aldehyde Dehydrogenase, Chain A, domain 2"/>
    <property type="match status" value="1"/>
</dbReference>
<dbReference type="RefSeq" id="WP_165237852.1">
    <property type="nucleotide sequence ID" value="NZ_JAAKZV010000062.1"/>
</dbReference>
<dbReference type="NCBIfam" id="TIGR02288">
    <property type="entry name" value="PaaN_2"/>
    <property type="match status" value="1"/>
</dbReference>